<dbReference type="EMBL" id="GBRH01229411">
    <property type="protein sequence ID" value="JAD68484.1"/>
    <property type="molecule type" value="Transcribed_RNA"/>
</dbReference>
<organism evidence="1">
    <name type="scientific">Arundo donax</name>
    <name type="common">Giant reed</name>
    <name type="synonym">Donax arundinaceus</name>
    <dbReference type="NCBI Taxonomy" id="35708"/>
    <lineage>
        <taxon>Eukaryota</taxon>
        <taxon>Viridiplantae</taxon>
        <taxon>Streptophyta</taxon>
        <taxon>Embryophyta</taxon>
        <taxon>Tracheophyta</taxon>
        <taxon>Spermatophyta</taxon>
        <taxon>Magnoliopsida</taxon>
        <taxon>Liliopsida</taxon>
        <taxon>Poales</taxon>
        <taxon>Poaceae</taxon>
        <taxon>PACMAD clade</taxon>
        <taxon>Arundinoideae</taxon>
        <taxon>Arundineae</taxon>
        <taxon>Arundo</taxon>
    </lineage>
</organism>
<sequence>MAAAFRSRACRRLALLWELTG</sequence>
<name>A0A0A9BWN5_ARUDO</name>
<accession>A0A0A9BWN5</accession>
<reference evidence="1" key="1">
    <citation type="submission" date="2014-09" db="EMBL/GenBank/DDBJ databases">
        <authorList>
            <person name="Magalhaes I.L.F."/>
            <person name="Oliveira U."/>
            <person name="Santos F.R."/>
            <person name="Vidigal T.H.D.A."/>
            <person name="Brescovit A.D."/>
            <person name="Santos A.J."/>
        </authorList>
    </citation>
    <scope>NUCLEOTIDE SEQUENCE</scope>
    <source>
        <tissue evidence="1">Shoot tissue taken approximately 20 cm above the soil surface</tissue>
    </source>
</reference>
<reference evidence="1" key="2">
    <citation type="journal article" date="2015" name="Data Brief">
        <title>Shoot transcriptome of the giant reed, Arundo donax.</title>
        <authorList>
            <person name="Barrero R.A."/>
            <person name="Guerrero F.D."/>
            <person name="Moolhuijzen P."/>
            <person name="Goolsby J.A."/>
            <person name="Tidwell J."/>
            <person name="Bellgard S.E."/>
            <person name="Bellgard M.I."/>
        </authorList>
    </citation>
    <scope>NUCLEOTIDE SEQUENCE</scope>
    <source>
        <tissue evidence="1">Shoot tissue taken approximately 20 cm above the soil surface</tissue>
    </source>
</reference>
<proteinExistence type="predicted"/>
<dbReference type="AlphaFoldDB" id="A0A0A9BWN5"/>
<evidence type="ECO:0000313" key="1">
    <source>
        <dbReference type="EMBL" id="JAD68484.1"/>
    </source>
</evidence>
<protein>
    <submittedName>
        <fullName evidence="1">Uncharacterized protein</fullName>
    </submittedName>
</protein>